<dbReference type="Gene3D" id="3.40.50.300">
    <property type="entry name" value="P-loop containing nucleotide triphosphate hydrolases"/>
    <property type="match status" value="1"/>
</dbReference>
<dbReference type="PROSITE" id="PS50893">
    <property type="entry name" value="ABC_TRANSPORTER_2"/>
    <property type="match status" value="1"/>
</dbReference>
<dbReference type="InterPro" id="IPR027417">
    <property type="entry name" value="P-loop_NTPase"/>
</dbReference>
<proteinExistence type="predicted"/>
<evidence type="ECO:0000256" key="1">
    <source>
        <dbReference type="ARBA" id="ARBA00022448"/>
    </source>
</evidence>
<dbReference type="SMART" id="SM00382">
    <property type="entry name" value="AAA"/>
    <property type="match status" value="1"/>
</dbReference>
<evidence type="ECO:0000313" key="6">
    <source>
        <dbReference type="Proteomes" id="UP001239782"/>
    </source>
</evidence>
<evidence type="ECO:0000259" key="4">
    <source>
        <dbReference type="PROSITE" id="PS50893"/>
    </source>
</evidence>
<accession>A0AA51RRT5</accession>
<dbReference type="CDD" id="cd03230">
    <property type="entry name" value="ABC_DR_subfamily_A"/>
    <property type="match status" value="1"/>
</dbReference>
<dbReference type="PANTHER" id="PTHR42711:SF17">
    <property type="entry name" value="ABC TRANSPORTER ATP-BINDING PROTEIN"/>
    <property type="match status" value="1"/>
</dbReference>
<dbReference type="InterPro" id="IPR003593">
    <property type="entry name" value="AAA+_ATPase"/>
</dbReference>
<dbReference type="Pfam" id="PF00005">
    <property type="entry name" value="ABC_tran"/>
    <property type="match status" value="1"/>
</dbReference>
<dbReference type="PANTHER" id="PTHR42711">
    <property type="entry name" value="ABC TRANSPORTER ATP-BINDING PROTEIN"/>
    <property type="match status" value="1"/>
</dbReference>
<feature type="domain" description="ABC transporter" evidence="4">
    <location>
        <begin position="6"/>
        <end position="229"/>
    </location>
</feature>
<keyword evidence="1" id="KW-0813">Transport</keyword>
<evidence type="ECO:0000313" key="5">
    <source>
        <dbReference type="EMBL" id="WMS86299.1"/>
    </source>
</evidence>
<dbReference type="AlphaFoldDB" id="A0AA51RRT5"/>
<dbReference type="KEGG" id="plei:Q9312_13830"/>
<gene>
    <name evidence="5" type="ORF">Q9312_13830</name>
</gene>
<keyword evidence="2" id="KW-0547">Nucleotide-binding</keyword>
<name>A0AA51RRT5_9GAMM</name>
<sequence length="323" mass="36069">MNTPILTISNLSKRYQDLTALTNLSLAFNKGEVIALLGANGAGKSTLINTLLGLIKAQSGDISIAGYPPGHIFSRQQIGCMMQSTQLPTTLTVYEHIQLFSSYYPNPHPINETLKLAQLTDLSSRKLDQLSGGQKQRVYFALAICGNPQLIFLDEPSVGLDISAREVLWQCIEKLRQQGKTILLTTHYLEEAEALANRLIYLTLGKVVFDGSLNDFKSQYNAKSIRFKSQITIQQIENLPELESVEQRGQHYIVTSKRCEITLQSLFELDPLLSDLTVVQRSLEDIVKNLQRPSNSLDALNIQEKSEYLAAQSKVKEIQEAQS</sequence>
<evidence type="ECO:0000256" key="3">
    <source>
        <dbReference type="ARBA" id="ARBA00022840"/>
    </source>
</evidence>
<dbReference type="InterPro" id="IPR050763">
    <property type="entry name" value="ABC_transporter_ATP-binding"/>
</dbReference>
<organism evidence="5 6">
    <name type="scientific">Pleionea litopenaei</name>
    <dbReference type="NCBI Taxonomy" id="3070815"/>
    <lineage>
        <taxon>Bacteria</taxon>
        <taxon>Pseudomonadati</taxon>
        <taxon>Pseudomonadota</taxon>
        <taxon>Gammaproteobacteria</taxon>
        <taxon>Oceanospirillales</taxon>
        <taxon>Pleioneaceae</taxon>
        <taxon>Pleionea</taxon>
    </lineage>
</organism>
<reference evidence="5 6" key="1">
    <citation type="submission" date="2023-08" db="EMBL/GenBank/DDBJ databases">
        <title>Pleionea litopenaei sp. nov., isolated from stomach of juvenile Litopenaeus vannamei.</title>
        <authorList>
            <person name="Rho A.M."/>
            <person name="Hwang C.Y."/>
        </authorList>
    </citation>
    <scope>NUCLEOTIDE SEQUENCE [LARGE SCALE GENOMIC DNA]</scope>
    <source>
        <strain evidence="5 6">HL-JVS1</strain>
    </source>
</reference>
<dbReference type="GO" id="GO:0005524">
    <property type="term" value="F:ATP binding"/>
    <property type="evidence" value="ECO:0007669"/>
    <property type="project" value="UniProtKB-KW"/>
</dbReference>
<keyword evidence="6" id="KW-1185">Reference proteome</keyword>
<protein>
    <submittedName>
        <fullName evidence="5">ABC transporter ATP-binding protein</fullName>
    </submittedName>
</protein>
<dbReference type="InterPro" id="IPR003439">
    <property type="entry name" value="ABC_transporter-like_ATP-bd"/>
</dbReference>
<dbReference type="RefSeq" id="WP_309201451.1">
    <property type="nucleotide sequence ID" value="NZ_CP133548.1"/>
</dbReference>
<dbReference type="SUPFAM" id="SSF52540">
    <property type="entry name" value="P-loop containing nucleoside triphosphate hydrolases"/>
    <property type="match status" value="1"/>
</dbReference>
<keyword evidence="3 5" id="KW-0067">ATP-binding</keyword>
<evidence type="ECO:0000256" key="2">
    <source>
        <dbReference type="ARBA" id="ARBA00022741"/>
    </source>
</evidence>
<dbReference type="Proteomes" id="UP001239782">
    <property type="component" value="Chromosome"/>
</dbReference>
<dbReference type="GO" id="GO:0016887">
    <property type="term" value="F:ATP hydrolysis activity"/>
    <property type="evidence" value="ECO:0007669"/>
    <property type="project" value="InterPro"/>
</dbReference>
<dbReference type="EMBL" id="CP133548">
    <property type="protein sequence ID" value="WMS86299.1"/>
    <property type="molecule type" value="Genomic_DNA"/>
</dbReference>